<evidence type="ECO:0000256" key="5">
    <source>
        <dbReference type="ARBA" id="ARBA00023242"/>
    </source>
</evidence>
<feature type="region of interest" description="Disordered" evidence="6">
    <location>
        <begin position="143"/>
        <end position="173"/>
    </location>
</feature>
<dbReference type="PANTHER" id="PTHR12087">
    <property type="entry name" value="ORIGIN RECOGNITION COMPLEX SUBUNIT 4"/>
    <property type="match status" value="1"/>
</dbReference>
<dbReference type="Gene3D" id="3.40.50.300">
    <property type="entry name" value="P-loop containing nucleotide triphosphate hydrolases"/>
    <property type="match status" value="1"/>
</dbReference>
<feature type="domain" description="Origin recognition complex subunit 4 C-terminal" evidence="9">
    <location>
        <begin position="314"/>
        <end position="466"/>
    </location>
</feature>
<keyword evidence="7" id="KW-0732">Signal</keyword>
<dbReference type="InterPro" id="IPR027417">
    <property type="entry name" value="P-loop_NTPase"/>
</dbReference>
<evidence type="ECO:0000313" key="10">
    <source>
        <dbReference type="EMBL" id="WFD03983.1"/>
    </source>
</evidence>
<evidence type="ECO:0000259" key="9">
    <source>
        <dbReference type="Pfam" id="PF14629"/>
    </source>
</evidence>
<dbReference type="SUPFAM" id="SSF52540">
    <property type="entry name" value="P-loop containing nucleoside triphosphate hydrolases"/>
    <property type="match status" value="1"/>
</dbReference>
<dbReference type="GO" id="GO:0005664">
    <property type="term" value="C:nuclear origin of replication recognition complex"/>
    <property type="evidence" value="ECO:0007669"/>
    <property type="project" value="TreeGrafter"/>
</dbReference>
<evidence type="ECO:0000256" key="7">
    <source>
        <dbReference type="SAM" id="SignalP"/>
    </source>
</evidence>
<evidence type="ECO:0000256" key="2">
    <source>
        <dbReference type="ARBA" id="ARBA00005334"/>
    </source>
</evidence>
<proteinExistence type="inferred from homology"/>
<name>A0AAF0E0E5_9BASI</name>
<comment type="similarity">
    <text evidence="2">Belongs to the ORC4 family.</text>
</comment>
<dbReference type="EMBL" id="CP119939">
    <property type="protein sequence ID" value="WFD03983.1"/>
    <property type="molecule type" value="Genomic_DNA"/>
</dbReference>
<keyword evidence="5" id="KW-0539">Nucleus</keyword>
<dbReference type="InterPro" id="IPR041664">
    <property type="entry name" value="AAA_16"/>
</dbReference>
<reference evidence="10" key="1">
    <citation type="submission" date="2023-03" db="EMBL/GenBank/DDBJ databases">
        <title>Mating type loci evolution in Malassezia.</title>
        <authorList>
            <person name="Coelho M.A."/>
        </authorList>
    </citation>
    <scope>NUCLEOTIDE SEQUENCE</scope>
    <source>
        <strain evidence="10">CBS 7876</strain>
    </source>
</reference>
<comment type="subcellular location">
    <subcellularLocation>
        <location evidence="1">Nucleus</location>
    </subcellularLocation>
</comment>
<feature type="signal peptide" evidence="7">
    <location>
        <begin position="1"/>
        <end position="26"/>
    </location>
</feature>
<evidence type="ECO:0000259" key="8">
    <source>
        <dbReference type="Pfam" id="PF13191"/>
    </source>
</evidence>
<keyword evidence="4" id="KW-0238">DNA-binding</keyword>
<dbReference type="InterPro" id="IPR032705">
    <property type="entry name" value="ORC4_C"/>
</dbReference>
<dbReference type="Proteomes" id="UP001214603">
    <property type="component" value="Chromosome 6"/>
</dbReference>
<dbReference type="AlphaFoldDB" id="A0AAF0E0E5"/>
<evidence type="ECO:0000256" key="1">
    <source>
        <dbReference type="ARBA" id="ARBA00004123"/>
    </source>
</evidence>
<organism evidence="10 11">
    <name type="scientific">Malassezia obtusa</name>
    <dbReference type="NCBI Taxonomy" id="76774"/>
    <lineage>
        <taxon>Eukaryota</taxon>
        <taxon>Fungi</taxon>
        <taxon>Dikarya</taxon>
        <taxon>Basidiomycota</taxon>
        <taxon>Ustilaginomycotina</taxon>
        <taxon>Malasseziomycetes</taxon>
        <taxon>Malasseziales</taxon>
        <taxon>Malasseziaceae</taxon>
        <taxon>Malassezia</taxon>
    </lineage>
</organism>
<keyword evidence="3" id="KW-0235">DNA replication</keyword>
<evidence type="ECO:0000313" key="11">
    <source>
        <dbReference type="Proteomes" id="UP001214603"/>
    </source>
</evidence>
<keyword evidence="11" id="KW-1185">Reference proteome</keyword>
<sequence>MHGRTASGREAALAILATALPPAACAEPYAGQECIGLEEPWIALYALLHGTVDAQEGNSCLLLGEHGCGKSLLVHSVLRRVQTEQRERAAPPPLVVTLSGLLHPTDRQCLAELAKQLMAQGALGQQETSTLDTMLAEEFADTEGMDLPELDSSVPLSDDEDAPRAEPAVDSGPSEAVANAILSTMATTLSHILMLLSHTPHDTQQAQRPLLVVLDAFEQFAQRPRQALLYCLLDAVQAGSYGPGLAVVGVTTRVDASDALEKRVKSRFSHRIIHVHPPSLDQYELIARTALRGGYSVGDDAWTARVEVRVGLTQRLVHEPRFRTFLHGLHDLSQDVRLLYQAMVRVPLTQTIPVASDALDPDAFLDAAAMQRRDARHTQLLELTELEMAVLITARHLQLRDKEPFTWEMCFRELRQFVQRVQRDMSGASTHARSAVATASLDALATHAPMLRAFHSLLALELLVPEPARLSLVLPAGAATRTGAATNAYGTLASATVVPEFVPVCTTVSGRAILEAATDPRRTEPLSSVLVKWAETTGV</sequence>
<evidence type="ECO:0000256" key="4">
    <source>
        <dbReference type="ARBA" id="ARBA00023125"/>
    </source>
</evidence>
<dbReference type="GO" id="GO:0006270">
    <property type="term" value="P:DNA replication initiation"/>
    <property type="evidence" value="ECO:0007669"/>
    <property type="project" value="TreeGrafter"/>
</dbReference>
<evidence type="ECO:0000256" key="3">
    <source>
        <dbReference type="ARBA" id="ARBA00022705"/>
    </source>
</evidence>
<gene>
    <name evidence="10" type="primary">ORC4</name>
    <name evidence="10" type="ORF">MOBT1_002680</name>
</gene>
<evidence type="ECO:0000256" key="6">
    <source>
        <dbReference type="SAM" id="MobiDB-lite"/>
    </source>
</evidence>
<dbReference type="InterPro" id="IPR016527">
    <property type="entry name" value="ORC4"/>
</dbReference>
<feature type="domain" description="Orc1-like AAA ATPase" evidence="8">
    <location>
        <begin position="34"/>
        <end position="238"/>
    </location>
</feature>
<dbReference type="Pfam" id="PF13191">
    <property type="entry name" value="AAA_16"/>
    <property type="match status" value="1"/>
</dbReference>
<dbReference type="GO" id="GO:0003688">
    <property type="term" value="F:DNA replication origin binding"/>
    <property type="evidence" value="ECO:0007669"/>
    <property type="project" value="TreeGrafter"/>
</dbReference>
<accession>A0AAF0E0E5</accession>
<protein>
    <submittedName>
        <fullName evidence="10">Origin recognition complex subunit 4</fullName>
    </submittedName>
</protein>
<dbReference type="PANTHER" id="PTHR12087:SF0">
    <property type="entry name" value="ORIGIN RECOGNITION COMPLEX SUBUNIT 4"/>
    <property type="match status" value="1"/>
</dbReference>
<feature type="chain" id="PRO_5042097464" evidence="7">
    <location>
        <begin position="27"/>
        <end position="539"/>
    </location>
</feature>
<dbReference type="Pfam" id="PF14629">
    <property type="entry name" value="ORC4_C"/>
    <property type="match status" value="1"/>
</dbReference>